<dbReference type="CDD" id="cd00146">
    <property type="entry name" value="PKD"/>
    <property type="match status" value="1"/>
</dbReference>
<dbReference type="PROSITE" id="PS50853">
    <property type="entry name" value="FN3"/>
    <property type="match status" value="1"/>
</dbReference>
<dbReference type="InterPro" id="IPR000601">
    <property type="entry name" value="PKD_dom"/>
</dbReference>
<dbReference type="Gene3D" id="2.60.40.10">
    <property type="entry name" value="Immunoglobulins"/>
    <property type="match status" value="2"/>
</dbReference>
<dbReference type="Gene3D" id="2.120.10.10">
    <property type="match status" value="1"/>
</dbReference>
<dbReference type="EMBL" id="QEQK01000002">
    <property type="protein sequence ID" value="PWN57286.1"/>
    <property type="molecule type" value="Genomic_DNA"/>
</dbReference>
<evidence type="ECO:0008006" key="7">
    <source>
        <dbReference type="Google" id="ProtNLM"/>
    </source>
</evidence>
<feature type="compositionally biased region" description="Gly residues" evidence="1">
    <location>
        <begin position="1012"/>
        <end position="1027"/>
    </location>
</feature>
<evidence type="ECO:0000259" key="3">
    <source>
        <dbReference type="PROSITE" id="PS50093"/>
    </source>
</evidence>
<dbReference type="InterPro" id="IPR036116">
    <property type="entry name" value="FN3_sf"/>
</dbReference>
<evidence type="ECO:0000259" key="4">
    <source>
        <dbReference type="PROSITE" id="PS50853"/>
    </source>
</evidence>
<comment type="caution">
    <text evidence="5">The sequence shown here is derived from an EMBL/GenBank/DDBJ whole genome shotgun (WGS) entry which is preliminary data.</text>
</comment>
<protein>
    <recommendedName>
        <fullName evidence="7">PKD domain-containing protein</fullName>
    </recommendedName>
</protein>
<dbReference type="InterPro" id="IPR013783">
    <property type="entry name" value="Ig-like_fold"/>
</dbReference>
<feature type="domain" description="PKD" evidence="3">
    <location>
        <begin position="917"/>
        <end position="1006"/>
    </location>
</feature>
<accession>A0A363UP80</accession>
<dbReference type="InterPro" id="IPR035986">
    <property type="entry name" value="PKD_dom_sf"/>
</dbReference>
<evidence type="ECO:0000313" key="6">
    <source>
        <dbReference type="Proteomes" id="UP000251800"/>
    </source>
</evidence>
<keyword evidence="2" id="KW-1133">Transmembrane helix</keyword>
<sequence length="1059" mass="109948">MLGVGKTHLQRTPRQETACNTQHHTGEFIVHRLILSAALAAGAVFAATATAADPESGTVSQASPTISFTSGPNAISNPGYPDTGVCQNPALPCDDFALTVEAPAPLPEAMGAAIRVITTADATEDYDIYLLNADGEQVNSSTQGGTPPEEMFHVVDPGTTTFTVRVNPWLVTGTTAETTITLEFFESSGGGGDGGTGNDGRLPFDPTAPRYSIYVSPPNEGNDAGEPTIGFNPFTERAMFISYTNALRVTFPENLDEPLPQACDAQWENKSGLVTTLNSLDPIMYTDKATGRTFNSQLAGANSLFEYSDDDGDTWIPGQIGLPNGGADHQGVVSGPYPEGFPTDGLLFPNAVYYCSQSVAAAFCARSDDGGQTFGPGTPFKNLDCGAGALHGHPKVAPDGTLYVPDSSQCVAGLGLDGSSEKVVAFVSEDAGTTYDVRVLPESEGGAGSDPSIALASDGTAYMCYENADGTARVAVSRDKGVTWEHDQDVGAAAGLVATRFPAAIAGDPDRAACAFLGTTTVGPNEDLAFEGVWYPYIATTYDGGESWQLVNLSPDDPVQGFGGVGPSGTNRNLLDFNDLEIDNLGRTLFAYADGCIGGCVADPSQNSFAAKGTIARQSGGRTLYAEFDNLAGQQFNHSTPIPPAAACALQEASQRTVTQTKVVWRAPDNGGTEITNYQVYRAESPAGPYTLVGDAGTRTQFVDDTASTAVAEYSYKIVAQNAAGDALDSNVVTLPIEDEVIVDTCSLPGDTIILDSEGDSPSPDHDIISMSVAEPAEFAGNLVVTLKLAGFTATEPPATSFYPALFPLRDNFYFALNVGDGIATFEYGSFEELPQGLLAFTAEGELDERSTYGADGTVVFVIPKSLFGELQAGDIIAGFDLRSRVGAASAPSRDTAGPADYVIRTDAICGDVTGNLLATLTGSVADGEAPLSVDYTVSGTAPDGESLTSFSIDFGDGSFIEDEPFGGQDSVTITHVYNQAGTYRAQASVTDTTGAESTNLAEHTVVAREPGQGGGGGTGGTGGDGASGEVVGGGALGAPVLLVLTTLLGLRRRRMNRR</sequence>
<keyword evidence="2" id="KW-0472">Membrane</keyword>
<dbReference type="SUPFAM" id="SSF49265">
    <property type="entry name" value="Fibronectin type III"/>
    <property type="match status" value="1"/>
</dbReference>
<name>A0A363UP80_9GAMM</name>
<dbReference type="CDD" id="cd15482">
    <property type="entry name" value="Sialidase_non-viral"/>
    <property type="match status" value="1"/>
</dbReference>
<gene>
    <name evidence="5" type="ORF">DEH80_01925</name>
</gene>
<feature type="region of interest" description="Disordered" evidence="1">
    <location>
        <begin position="1"/>
        <end position="20"/>
    </location>
</feature>
<keyword evidence="2" id="KW-0812">Transmembrane</keyword>
<keyword evidence="6" id="KW-1185">Reference proteome</keyword>
<evidence type="ECO:0000256" key="2">
    <source>
        <dbReference type="SAM" id="Phobius"/>
    </source>
</evidence>
<feature type="region of interest" description="Disordered" evidence="1">
    <location>
        <begin position="1008"/>
        <end position="1027"/>
    </location>
</feature>
<dbReference type="SUPFAM" id="SSF110296">
    <property type="entry name" value="Oligoxyloglucan reducing end-specific cellobiohydrolase"/>
    <property type="match status" value="1"/>
</dbReference>
<feature type="compositionally biased region" description="Polar residues" evidence="1">
    <location>
        <begin position="10"/>
        <end position="20"/>
    </location>
</feature>
<dbReference type="Proteomes" id="UP000251800">
    <property type="component" value="Unassembled WGS sequence"/>
</dbReference>
<dbReference type="InterPro" id="IPR003961">
    <property type="entry name" value="FN3_dom"/>
</dbReference>
<dbReference type="PROSITE" id="PS50093">
    <property type="entry name" value="PKD"/>
    <property type="match status" value="1"/>
</dbReference>
<dbReference type="CDD" id="cd00063">
    <property type="entry name" value="FN3"/>
    <property type="match status" value="1"/>
</dbReference>
<dbReference type="AlphaFoldDB" id="A0A363UP80"/>
<evidence type="ECO:0000313" key="5">
    <source>
        <dbReference type="EMBL" id="PWN57286.1"/>
    </source>
</evidence>
<evidence type="ECO:0000256" key="1">
    <source>
        <dbReference type="SAM" id="MobiDB-lite"/>
    </source>
</evidence>
<reference evidence="5 6" key="1">
    <citation type="submission" date="2018-05" db="EMBL/GenBank/DDBJ databases">
        <title>Abyssibacter profundi OUC007T gen. nov., sp. nov, a marine bacterium isolated from seawater of the Mariana Trench.</title>
        <authorList>
            <person name="Zhou S."/>
        </authorList>
    </citation>
    <scope>NUCLEOTIDE SEQUENCE [LARGE SCALE GENOMIC DNA]</scope>
    <source>
        <strain evidence="5 6">OUC007</strain>
    </source>
</reference>
<dbReference type="SUPFAM" id="SSF49299">
    <property type="entry name" value="PKD domain"/>
    <property type="match status" value="1"/>
</dbReference>
<organism evidence="5 6">
    <name type="scientific">Abyssibacter profundi</name>
    <dbReference type="NCBI Taxonomy" id="2182787"/>
    <lineage>
        <taxon>Bacteria</taxon>
        <taxon>Pseudomonadati</taxon>
        <taxon>Pseudomonadota</taxon>
        <taxon>Gammaproteobacteria</taxon>
        <taxon>Chromatiales</taxon>
        <taxon>Oceanococcaceae</taxon>
        <taxon>Abyssibacter</taxon>
    </lineage>
</organism>
<dbReference type="Pfam" id="PF18911">
    <property type="entry name" value="PKD_4"/>
    <property type="match status" value="1"/>
</dbReference>
<feature type="domain" description="Fibronectin type-III" evidence="4">
    <location>
        <begin position="646"/>
        <end position="740"/>
    </location>
</feature>
<dbReference type="InterPro" id="IPR022409">
    <property type="entry name" value="PKD/Chitinase_dom"/>
</dbReference>
<dbReference type="InterPro" id="IPR036278">
    <property type="entry name" value="Sialidase_sf"/>
</dbReference>
<proteinExistence type="predicted"/>
<feature type="transmembrane region" description="Helical" evidence="2">
    <location>
        <begin position="1031"/>
        <end position="1051"/>
    </location>
</feature>
<dbReference type="OrthoDB" id="9764969at2"/>
<dbReference type="SUPFAM" id="SSF50939">
    <property type="entry name" value="Sialidases"/>
    <property type="match status" value="1"/>
</dbReference>
<dbReference type="SMART" id="SM00089">
    <property type="entry name" value="PKD"/>
    <property type="match status" value="1"/>
</dbReference>
<dbReference type="Gene3D" id="2.60.120.380">
    <property type="match status" value="1"/>
</dbReference>